<dbReference type="PANTHER" id="PTHR40278:SF1">
    <property type="entry name" value="DNA UTILIZATION PROTEIN HOFN"/>
    <property type="match status" value="1"/>
</dbReference>
<dbReference type="EMBL" id="FNGO01000005">
    <property type="protein sequence ID" value="SDL52409.1"/>
    <property type="molecule type" value="Genomic_DNA"/>
</dbReference>
<sequence>MRGNLFGEENDQHRRKESLARKIGILLIILSLLIPVIHYHFNSQQITELEEQKETLQEQRQILFAEYDEYEKLLKRREKLNELEALEVYRYNLGAGLGELSRLIPDEIIFDQLNFSADEMHITGSSFYEDKLLQFAEDIDGTEFFSLEVIETEEQGDRWLFEIELALETGEILP</sequence>
<feature type="transmembrane region" description="Helical" evidence="2">
    <location>
        <begin position="23"/>
        <end position="41"/>
    </location>
</feature>
<dbReference type="InterPro" id="IPR052534">
    <property type="entry name" value="Extracell_DNA_Util/SecSys_Comp"/>
</dbReference>
<evidence type="ECO:0000313" key="4">
    <source>
        <dbReference type="Proteomes" id="UP000199476"/>
    </source>
</evidence>
<dbReference type="InterPro" id="IPR007813">
    <property type="entry name" value="PilN"/>
</dbReference>
<keyword evidence="2" id="KW-1133">Transmembrane helix</keyword>
<dbReference type="RefSeq" id="WP_143423008.1">
    <property type="nucleotide sequence ID" value="NZ_FNGO01000005.1"/>
</dbReference>
<keyword evidence="4" id="KW-1185">Reference proteome</keyword>
<dbReference type="AlphaFoldDB" id="A0A1G9KS04"/>
<accession>A0A1G9KS04</accession>
<organism evidence="3 4">
    <name type="scientific">Halarsenatibacter silvermanii</name>
    <dbReference type="NCBI Taxonomy" id="321763"/>
    <lineage>
        <taxon>Bacteria</taxon>
        <taxon>Bacillati</taxon>
        <taxon>Bacillota</taxon>
        <taxon>Clostridia</taxon>
        <taxon>Halanaerobiales</taxon>
        <taxon>Halarsenatibacteraceae</taxon>
        <taxon>Halarsenatibacter</taxon>
    </lineage>
</organism>
<evidence type="ECO:0000256" key="2">
    <source>
        <dbReference type="SAM" id="Phobius"/>
    </source>
</evidence>
<dbReference type="PANTHER" id="PTHR40278">
    <property type="entry name" value="DNA UTILIZATION PROTEIN HOFN"/>
    <property type="match status" value="1"/>
</dbReference>
<proteinExistence type="predicted"/>
<dbReference type="Proteomes" id="UP000199476">
    <property type="component" value="Unassembled WGS sequence"/>
</dbReference>
<protein>
    <submittedName>
        <fullName evidence="3">Tfp pilus assembly protein PilN</fullName>
    </submittedName>
</protein>
<feature type="coiled-coil region" evidence="1">
    <location>
        <begin position="39"/>
        <end position="73"/>
    </location>
</feature>
<gene>
    <name evidence="3" type="ORF">SAMN04488692_10587</name>
</gene>
<evidence type="ECO:0000256" key="1">
    <source>
        <dbReference type="SAM" id="Coils"/>
    </source>
</evidence>
<keyword evidence="1" id="KW-0175">Coiled coil</keyword>
<keyword evidence="2" id="KW-0812">Transmembrane</keyword>
<evidence type="ECO:0000313" key="3">
    <source>
        <dbReference type="EMBL" id="SDL52409.1"/>
    </source>
</evidence>
<dbReference type="STRING" id="321763.SAMN04488692_10587"/>
<keyword evidence="2" id="KW-0472">Membrane</keyword>
<name>A0A1G9KS04_9FIRM</name>
<reference evidence="3 4" key="1">
    <citation type="submission" date="2016-10" db="EMBL/GenBank/DDBJ databases">
        <authorList>
            <person name="de Groot N.N."/>
        </authorList>
    </citation>
    <scope>NUCLEOTIDE SEQUENCE [LARGE SCALE GENOMIC DNA]</scope>
    <source>
        <strain evidence="3 4">SLAS-1</strain>
    </source>
</reference>
<dbReference type="Pfam" id="PF05137">
    <property type="entry name" value="PilN"/>
    <property type="match status" value="1"/>
</dbReference>